<dbReference type="AlphaFoldDB" id="A0A4Z2F0S4"/>
<name>A0A4Z2F0S4_9TELE</name>
<keyword evidence="3" id="KW-1185">Reference proteome</keyword>
<evidence type="ECO:0000256" key="1">
    <source>
        <dbReference type="SAM" id="MobiDB-lite"/>
    </source>
</evidence>
<feature type="compositionally biased region" description="Basic and acidic residues" evidence="1">
    <location>
        <begin position="65"/>
        <end position="78"/>
    </location>
</feature>
<gene>
    <name evidence="2" type="ORF">EYF80_055092</name>
</gene>
<protein>
    <submittedName>
        <fullName evidence="2">Uncharacterized protein</fullName>
    </submittedName>
</protein>
<accession>A0A4Z2F0S4</accession>
<proteinExistence type="predicted"/>
<comment type="caution">
    <text evidence="2">The sequence shown here is derived from an EMBL/GenBank/DDBJ whole genome shotgun (WGS) entry which is preliminary data.</text>
</comment>
<dbReference type="EMBL" id="SRLO01001899">
    <property type="protein sequence ID" value="TNN34735.1"/>
    <property type="molecule type" value="Genomic_DNA"/>
</dbReference>
<evidence type="ECO:0000313" key="2">
    <source>
        <dbReference type="EMBL" id="TNN34735.1"/>
    </source>
</evidence>
<organism evidence="2 3">
    <name type="scientific">Liparis tanakae</name>
    <name type="common">Tanaka's snailfish</name>
    <dbReference type="NCBI Taxonomy" id="230148"/>
    <lineage>
        <taxon>Eukaryota</taxon>
        <taxon>Metazoa</taxon>
        <taxon>Chordata</taxon>
        <taxon>Craniata</taxon>
        <taxon>Vertebrata</taxon>
        <taxon>Euteleostomi</taxon>
        <taxon>Actinopterygii</taxon>
        <taxon>Neopterygii</taxon>
        <taxon>Teleostei</taxon>
        <taxon>Neoteleostei</taxon>
        <taxon>Acanthomorphata</taxon>
        <taxon>Eupercaria</taxon>
        <taxon>Perciformes</taxon>
        <taxon>Cottioidei</taxon>
        <taxon>Cottales</taxon>
        <taxon>Liparidae</taxon>
        <taxon>Liparis</taxon>
    </lineage>
</organism>
<sequence>MDTGQQTHSSQGNRLAPAAPLRTALVALELLLPRAAPPGGQFEEGSQQKDHGNDSKVSAVDEELREGNEEARHRRSDGQEDVVIGGAGPVAPAHLSEDVQAEAGRVHHHHLRSMTPAHTHVATVMSSM</sequence>
<reference evidence="2 3" key="1">
    <citation type="submission" date="2019-03" db="EMBL/GenBank/DDBJ databases">
        <title>First draft genome of Liparis tanakae, snailfish: a comprehensive survey of snailfish specific genes.</title>
        <authorList>
            <person name="Kim W."/>
            <person name="Song I."/>
            <person name="Jeong J.-H."/>
            <person name="Kim D."/>
            <person name="Kim S."/>
            <person name="Ryu S."/>
            <person name="Song J.Y."/>
            <person name="Lee S.K."/>
        </authorList>
    </citation>
    <scope>NUCLEOTIDE SEQUENCE [LARGE SCALE GENOMIC DNA]</scope>
    <source>
        <tissue evidence="2">Muscle</tissue>
    </source>
</reference>
<evidence type="ECO:0000313" key="3">
    <source>
        <dbReference type="Proteomes" id="UP000314294"/>
    </source>
</evidence>
<dbReference type="Proteomes" id="UP000314294">
    <property type="component" value="Unassembled WGS sequence"/>
</dbReference>
<feature type="region of interest" description="Disordered" evidence="1">
    <location>
        <begin position="36"/>
        <end position="107"/>
    </location>
</feature>